<evidence type="ECO:0000313" key="2">
    <source>
        <dbReference type="EMBL" id="ALO60909.1"/>
    </source>
</evidence>
<keyword evidence="3" id="KW-1185">Reference proteome</keyword>
<dbReference type="Proteomes" id="UP000002149">
    <property type="component" value="Chromosome 10"/>
</dbReference>
<organism evidence="2 3">
    <name type="scientific">Cryptococcus deneoformans (strain JEC21 / ATCC MYA-565)</name>
    <name type="common">Cryptococcus neoformans var. neoformans serotype D</name>
    <dbReference type="NCBI Taxonomy" id="214684"/>
    <lineage>
        <taxon>Eukaryota</taxon>
        <taxon>Fungi</taxon>
        <taxon>Dikarya</taxon>
        <taxon>Basidiomycota</taxon>
        <taxon>Agaricomycotina</taxon>
        <taxon>Tremellomycetes</taxon>
        <taxon>Tremellales</taxon>
        <taxon>Cryptococcaceae</taxon>
        <taxon>Cryptococcus</taxon>
        <taxon>Cryptococcus neoformans species complex</taxon>
    </lineage>
</organism>
<dbReference type="VEuPathDB" id="FungiDB:CNJ01885"/>
<dbReference type="GeneID" id="36393066"/>
<dbReference type="RefSeq" id="XP_024514448.1">
    <property type="nucleotide sequence ID" value="XM_024658768.1"/>
</dbReference>
<accession>A0A0S2LIW6</accession>
<evidence type="ECO:0000313" key="3">
    <source>
        <dbReference type="Proteomes" id="UP000002149"/>
    </source>
</evidence>
<feature type="region of interest" description="Disordered" evidence="1">
    <location>
        <begin position="1"/>
        <end position="290"/>
    </location>
</feature>
<proteinExistence type="predicted"/>
<evidence type="ECO:0000256" key="1">
    <source>
        <dbReference type="SAM" id="MobiDB-lite"/>
    </source>
</evidence>
<reference evidence="2 3" key="1">
    <citation type="journal article" date="2005" name="Science">
        <title>The genome of the basidiomycetous yeast and human pathogen Cryptococcus neoformans.</title>
        <authorList>
            <person name="Loftus B.J."/>
            <person name="Fung E."/>
            <person name="Roncaglia P."/>
            <person name="Rowley D."/>
            <person name="Amedeo P."/>
            <person name="Bruno D."/>
            <person name="Vamathevan J."/>
            <person name="Miranda M."/>
            <person name="Anderson I.J."/>
            <person name="Fraser J.A."/>
            <person name="Allen J.E."/>
            <person name="Bosdet I.E."/>
            <person name="Brent M.R."/>
            <person name="Chiu R."/>
            <person name="Doering T.L."/>
            <person name="Donlin M.J."/>
            <person name="D'Souza C.A."/>
            <person name="Fox D.S."/>
            <person name="Grinberg V."/>
            <person name="Fu J."/>
            <person name="Fukushima M."/>
            <person name="Haas B.J."/>
            <person name="Huang J.C."/>
            <person name="Janbon G."/>
            <person name="Jones S.J."/>
            <person name="Koo H.L."/>
            <person name="Krzywinski M.I."/>
            <person name="Kwon-Chung J.K."/>
            <person name="Lengeler K.B."/>
            <person name="Maiti R."/>
            <person name="Marra M.A."/>
            <person name="Marra R.E."/>
            <person name="Mathewson C.A."/>
            <person name="Mitchell T.G."/>
            <person name="Pertea M."/>
            <person name="Riggs F.R."/>
            <person name="Salzberg S.L."/>
            <person name="Schein J.E."/>
            <person name="Shvartsbeyn A."/>
            <person name="Shin H."/>
            <person name="Shumway M."/>
            <person name="Specht C.A."/>
            <person name="Suh B.B."/>
            <person name="Tenney A."/>
            <person name="Utterback T.R."/>
            <person name="Wickes B.L."/>
            <person name="Wortman J.R."/>
            <person name="Wye N.H."/>
            <person name="Kronstad J.W."/>
            <person name="Lodge J.K."/>
            <person name="Heitman J."/>
            <person name="Davis R.W."/>
            <person name="Fraser C.M."/>
            <person name="Hyman R.W."/>
        </authorList>
    </citation>
    <scope>NUCLEOTIDE SEQUENCE [LARGE SCALE GENOMIC DNA]</scope>
    <source>
        <strain evidence="3">JEC21 / ATCC MYA-565</strain>
    </source>
</reference>
<feature type="compositionally biased region" description="Basic and acidic residues" evidence="1">
    <location>
        <begin position="19"/>
        <end position="30"/>
    </location>
</feature>
<dbReference type="KEGG" id="cne:CNJ01885"/>
<protein>
    <submittedName>
        <fullName evidence="2">Uncharacterized protein</fullName>
    </submittedName>
</protein>
<name>A0A0S2LIW6_CRYD1</name>
<dbReference type="PaxDb" id="214684-A0A0S2LIW6"/>
<gene>
    <name evidence="2" type="ordered locus">CNJ01885</name>
</gene>
<dbReference type="InParanoid" id="A0A0S2LIW6"/>
<feature type="compositionally biased region" description="Polar residues" evidence="1">
    <location>
        <begin position="231"/>
        <end position="251"/>
    </location>
</feature>
<feature type="compositionally biased region" description="Basic and acidic residues" evidence="1">
    <location>
        <begin position="104"/>
        <end position="120"/>
    </location>
</feature>
<sequence>MADPATGDIGDTVKAGHRTLGEETGKEATDHAANPVRSKDIESLINANEKLELGGKVTGDGGNRTDGKSSWGTDVASSRGDTDQTRNSTGAEANSGPFAFKPVVQEHPDQTTDRGRKVGDDTSLNSPQVGRKSGTTIEAEPTEPEENGADNNESSVVGLVGESFSAVASTLAEVQGDSQRGSTRRDVNGGPTSKVETAHDKRPAVGVPCPASERAVDEGEPAEEEDHNGTDTRPFSETTNGEDTSDKLQFTQKRRAGIRSEPAEGSARTPFRPKYRKSPMYLIHRQQSSL</sequence>
<dbReference type="AlphaFoldDB" id="A0A0S2LIW6"/>
<dbReference type="EMBL" id="AE017350">
    <property type="protein sequence ID" value="ALO60909.1"/>
    <property type="molecule type" value="Genomic_DNA"/>
</dbReference>